<dbReference type="AlphaFoldDB" id="A0A1B9PH79"/>
<evidence type="ECO:0000313" key="3">
    <source>
        <dbReference type="Proteomes" id="UP000435323"/>
    </source>
</evidence>
<organism evidence="2 4">
    <name type="scientific">Aliivibrio fischeri</name>
    <name type="common">Vibrio fischeri</name>
    <dbReference type="NCBI Taxonomy" id="668"/>
    <lineage>
        <taxon>Bacteria</taxon>
        <taxon>Pseudomonadati</taxon>
        <taxon>Pseudomonadota</taxon>
        <taxon>Gammaproteobacteria</taxon>
        <taxon>Vibrionales</taxon>
        <taxon>Vibrionaceae</taxon>
        <taxon>Aliivibrio</taxon>
    </lineage>
</organism>
<name>A0A1B9PH79_ALIFS</name>
<proteinExistence type="predicted"/>
<sequence>MERITLICNSMQSFMDLCENNLVTSCFVHCTFIVELSDFKWMEKRLKDKSGNGLSVTKLVKDGYF</sequence>
<dbReference type="Proteomes" id="UP000435323">
    <property type="component" value="Unassembled WGS sequence"/>
</dbReference>
<gene>
    <name evidence="1" type="ORF">GNP77_13615</name>
    <name evidence="2" type="ORF">GNP88_09300</name>
</gene>
<dbReference type="EMBL" id="WOBO01000015">
    <property type="protein sequence ID" value="MUK46419.1"/>
    <property type="molecule type" value="Genomic_DNA"/>
</dbReference>
<evidence type="ECO:0000313" key="2">
    <source>
        <dbReference type="EMBL" id="MUK49367.1"/>
    </source>
</evidence>
<protein>
    <submittedName>
        <fullName evidence="2">Uncharacterized protein</fullName>
    </submittedName>
</protein>
<evidence type="ECO:0000313" key="4">
    <source>
        <dbReference type="Proteomes" id="UP000448038"/>
    </source>
</evidence>
<dbReference type="RefSeq" id="WP_005422129.1">
    <property type="nucleotide sequence ID" value="NZ_BMPC01000011.1"/>
</dbReference>
<comment type="caution">
    <text evidence="2">The sequence shown here is derived from an EMBL/GenBank/DDBJ whole genome shotgun (WGS) entry which is preliminary data.</text>
</comment>
<accession>A0A1B9PH79</accession>
<evidence type="ECO:0000313" key="1">
    <source>
        <dbReference type="EMBL" id="MUK46419.1"/>
    </source>
</evidence>
<dbReference type="EMBL" id="WOBN01000014">
    <property type="protein sequence ID" value="MUK49367.1"/>
    <property type="molecule type" value="Genomic_DNA"/>
</dbReference>
<reference evidence="3 4" key="1">
    <citation type="submission" date="2019-11" db="EMBL/GenBank/DDBJ databases">
        <title>Using colonization assays and comparative genomics to discover symbiosis behaviors and factors in Vibrio fischeri.</title>
        <authorList>
            <person name="Bongrand C."/>
            <person name="Moriano-Gutierrez S."/>
            <person name="Arevalo P."/>
            <person name="Mcfall-Ngai M."/>
            <person name="Visick K."/>
            <person name="Polz M.F."/>
            <person name="Ruby E.G."/>
        </authorList>
    </citation>
    <scope>NUCLEOTIDE SEQUENCE [LARGE SCALE GENOMIC DNA]</scope>
    <source>
        <strain evidence="3">emors.3.2</strain>
        <strain evidence="1">Emors.3.2</strain>
        <strain evidence="2">Emors.4.1</strain>
        <strain evidence="4">emors.4.1</strain>
    </source>
</reference>
<dbReference type="Proteomes" id="UP000448038">
    <property type="component" value="Unassembled WGS sequence"/>
</dbReference>